<sequence>MGYEGKVRGRRKAPFPRSILDRPCFLEALDEAGISLKQVHVDAFYQALHREHYPSLPDFVKRYYENEKNVVVENEKPQRQKITKRKNRNKLNLPKKLLQFLETTNDFVTKTSTIKERHTSMDKSTTKLIIELYDGMVVETVLMRYERKGDGRASLCVSSQVGCAMGCTFCATGTMGLSGNLTTGEILEQLIHADGILAEEFGLREDKSKRVDFVRSIVFMGMGEPLDNYSNVVGAARSMMDRRRWNMAHGRVTISTVGLVSQIRKLTKELPEVSLALSLHAPNQDARTAIVPTAARYPIEELIDALDGHMTAYLGDRQNDKGITVEERIKESSRRRAMIEYVMLEGETSSFECAHQLGKLCENRHLVVNLIPYNSTDVRDKLRCPSNAHLQEFRDIVASYGSFCTIRRTMGADIASACGQLVKKIDKDERNEAIDIEDVAGPQNSLANKTKKGKVSTRQVKTKAAEPSSSSWIESLGEDELNVLENTLSVALGISASCFLLSSLVYFKRR</sequence>
<reference evidence="12" key="1">
    <citation type="submission" date="2023-08" db="EMBL/GenBank/DDBJ databases">
        <authorList>
            <person name="Audoor S."/>
            <person name="Bilcke G."/>
        </authorList>
    </citation>
    <scope>NUCLEOTIDE SEQUENCE</scope>
</reference>
<evidence type="ECO:0000256" key="4">
    <source>
        <dbReference type="ARBA" id="ARBA00022490"/>
    </source>
</evidence>
<dbReference type="PANTHER" id="PTHR30544:SF8">
    <property type="entry name" value="RADICAL SAM SUPERFAMILY PROTEIN"/>
    <property type="match status" value="1"/>
</dbReference>
<proteinExistence type="predicted"/>
<dbReference type="AlphaFoldDB" id="A0AAD2JH14"/>
<dbReference type="EMBL" id="CAKOGP040001758">
    <property type="protein sequence ID" value="CAJ1949582.1"/>
    <property type="molecule type" value="Genomic_DNA"/>
</dbReference>
<keyword evidence="4" id="KW-0963">Cytoplasm</keyword>
<dbReference type="InterPro" id="IPR013785">
    <property type="entry name" value="Aldolase_TIM"/>
</dbReference>
<evidence type="ECO:0000256" key="6">
    <source>
        <dbReference type="ARBA" id="ARBA00022679"/>
    </source>
</evidence>
<dbReference type="Gene3D" id="3.20.20.70">
    <property type="entry name" value="Aldolase class I"/>
    <property type="match status" value="1"/>
</dbReference>
<evidence type="ECO:0000256" key="10">
    <source>
        <dbReference type="ARBA" id="ARBA00023014"/>
    </source>
</evidence>
<comment type="caution">
    <text evidence="12">The sequence shown here is derived from an EMBL/GenBank/DDBJ whole genome shotgun (WGS) entry which is preliminary data.</text>
</comment>
<keyword evidence="7" id="KW-0949">S-adenosyl-L-methionine</keyword>
<keyword evidence="13" id="KW-1185">Reference proteome</keyword>
<dbReference type="SUPFAM" id="SSF102114">
    <property type="entry name" value="Radical SAM enzymes"/>
    <property type="match status" value="1"/>
</dbReference>
<evidence type="ECO:0000313" key="13">
    <source>
        <dbReference type="Proteomes" id="UP001295423"/>
    </source>
</evidence>
<dbReference type="GO" id="GO:0008173">
    <property type="term" value="F:RNA methyltransferase activity"/>
    <property type="evidence" value="ECO:0007669"/>
    <property type="project" value="InterPro"/>
</dbReference>
<evidence type="ECO:0000256" key="3">
    <source>
        <dbReference type="ARBA" id="ARBA00022485"/>
    </source>
</evidence>
<comment type="subcellular location">
    <subcellularLocation>
        <location evidence="2">Cytoplasm</location>
    </subcellularLocation>
</comment>
<dbReference type="PROSITE" id="PS51918">
    <property type="entry name" value="RADICAL_SAM"/>
    <property type="match status" value="1"/>
</dbReference>
<evidence type="ECO:0000256" key="9">
    <source>
        <dbReference type="ARBA" id="ARBA00023004"/>
    </source>
</evidence>
<evidence type="ECO:0000256" key="2">
    <source>
        <dbReference type="ARBA" id="ARBA00004496"/>
    </source>
</evidence>
<evidence type="ECO:0000256" key="8">
    <source>
        <dbReference type="ARBA" id="ARBA00022723"/>
    </source>
</evidence>
<dbReference type="PANTHER" id="PTHR30544">
    <property type="entry name" value="23S RRNA METHYLTRANSFERASE"/>
    <property type="match status" value="1"/>
</dbReference>
<evidence type="ECO:0000256" key="7">
    <source>
        <dbReference type="ARBA" id="ARBA00022691"/>
    </source>
</evidence>
<evidence type="ECO:0000259" key="11">
    <source>
        <dbReference type="PROSITE" id="PS51918"/>
    </source>
</evidence>
<dbReference type="SFLD" id="SFLDF00275">
    <property type="entry name" value="adenosine_C2_methyltransferase"/>
    <property type="match status" value="1"/>
</dbReference>
<dbReference type="SFLD" id="SFLDS00029">
    <property type="entry name" value="Radical_SAM"/>
    <property type="match status" value="1"/>
</dbReference>
<comment type="cofactor">
    <cofactor evidence="1">
        <name>[4Fe-4S] cluster</name>
        <dbReference type="ChEBI" id="CHEBI:49883"/>
    </cofactor>
</comment>
<evidence type="ECO:0000313" key="12">
    <source>
        <dbReference type="EMBL" id="CAJ1949582.1"/>
    </source>
</evidence>
<keyword evidence="9" id="KW-0408">Iron</keyword>
<keyword evidence="10" id="KW-0411">Iron-sulfur</keyword>
<keyword evidence="5" id="KW-0489">Methyltransferase</keyword>
<dbReference type="GO" id="GO:0046872">
    <property type="term" value="F:metal ion binding"/>
    <property type="evidence" value="ECO:0007669"/>
    <property type="project" value="UniProtKB-KW"/>
</dbReference>
<dbReference type="InterPro" id="IPR004383">
    <property type="entry name" value="rRNA_lsu_MTrfase_RlmN/Cfr"/>
</dbReference>
<dbReference type="GO" id="GO:0051539">
    <property type="term" value="F:4 iron, 4 sulfur cluster binding"/>
    <property type="evidence" value="ECO:0007669"/>
    <property type="project" value="UniProtKB-KW"/>
</dbReference>
<keyword evidence="8" id="KW-0479">Metal-binding</keyword>
<dbReference type="GO" id="GO:0005737">
    <property type="term" value="C:cytoplasm"/>
    <property type="evidence" value="ECO:0007669"/>
    <property type="project" value="UniProtKB-SubCell"/>
</dbReference>
<organism evidence="12 13">
    <name type="scientific">Cylindrotheca closterium</name>
    <dbReference type="NCBI Taxonomy" id="2856"/>
    <lineage>
        <taxon>Eukaryota</taxon>
        <taxon>Sar</taxon>
        <taxon>Stramenopiles</taxon>
        <taxon>Ochrophyta</taxon>
        <taxon>Bacillariophyta</taxon>
        <taxon>Bacillariophyceae</taxon>
        <taxon>Bacillariophycidae</taxon>
        <taxon>Bacillariales</taxon>
        <taxon>Bacillariaceae</taxon>
        <taxon>Cylindrotheca</taxon>
    </lineage>
</organism>
<dbReference type="GO" id="GO:0070475">
    <property type="term" value="P:rRNA base methylation"/>
    <property type="evidence" value="ECO:0007669"/>
    <property type="project" value="TreeGrafter"/>
</dbReference>
<dbReference type="Pfam" id="PF04055">
    <property type="entry name" value="Radical_SAM"/>
    <property type="match status" value="1"/>
</dbReference>
<evidence type="ECO:0000256" key="5">
    <source>
        <dbReference type="ARBA" id="ARBA00022603"/>
    </source>
</evidence>
<gene>
    <name evidence="12" type="ORF">CYCCA115_LOCUS12169</name>
</gene>
<dbReference type="Proteomes" id="UP001295423">
    <property type="component" value="Unassembled WGS sequence"/>
</dbReference>
<name>A0AAD2JH14_9STRA</name>
<dbReference type="GO" id="GO:0030488">
    <property type="term" value="P:tRNA methylation"/>
    <property type="evidence" value="ECO:0007669"/>
    <property type="project" value="TreeGrafter"/>
</dbReference>
<dbReference type="SFLD" id="SFLDG01062">
    <property type="entry name" value="methyltransferase_(Class_A)"/>
    <property type="match status" value="1"/>
</dbReference>
<keyword evidence="6" id="KW-0808">Transferase</keyword>
<dbReference type="InterPro" id="IPR058240">
    <property type="entry name" value="rSAM_sf"/>
</dbReference>
<protein>
    <recommendedName>
        <fullName evidence="11">Radical SAM core domain-containing protein</fullName>
    </recommendedName>
</protein>
<accession>A0AAD2JH14</accession>
<feature type="domain" description="Radical SAM core" evidence="11">
    <location>
        <begin position="149"/>
        <end position="413"/>
    </location>
</feature>
<dbReference type="InterPro" id="IPR007197">
    <property type="entry name" value="rSAM"/>
</dbReference>
<keyword evidence="3" id="KW-0004">4Fe-4S</keyword>
<dbReference type="InterPro" id="IPR040072">
    <property type="entry name" value="Methyltransferase_A"/>
</dbReference>
<evidence type="ECO:0000256" key="1">
    <source>
        <dbReference type="ARBA" id="ARBA00001966"/>
    </source>
</evidence>